<protein>
    <recommendedName>
        <fullName evidence="2">Sulfatase N-terminal domain-containing protein</fullName>
    </recommendedName>
</protein>
<organism evidence="1">
    <name type="scientific">marine metagenome</name>
    <dbReference type="NCBI Taxonomy" id="408172"/>
    <lineage>
        <taxon>unclassified sequences</taxon>
        <taxon>metagenomes</taxon>
        <taxon>ecological metagenomes</taxon>
    </lineage>
</organism>
<dbReference type="InterPro" id="IPR002591">
    <property type="entry name" value="Phosphodiest/P_Trfase"/>
</dbReference>
<evidence type="ECO:0000313" key="1">
    <source>
        <dbReference type="EMBL" id="SVA80943.1"/>
    </source>
</evidence>
<gene>
    <name evidence="1" type="ORF">METZ01_LOCUS133797</name>
</gene>
<accession>A0A381YWI4</accession>
<dbReference type="AlphaFoldDB" id="A0A381YWI4"/>
<dbReference type="GO" id="GO:0016787">
    <property type="term" value="F:hydrolase activity"/>
    <property type="evidence" value="ECO:0007669"/>
    <property type="project" value="UniProtKB-ARBA"/>
</dbReference>
<dbReference type="InterPro" id="IPR017850">
    <property type="entry name" value="Alkaline_phosphatase_core_sf"/>
</dbReference>
<dbReference type="CDD" id="cd16018">
    <property type="entry name" value="Enpp"/>
    <property type="match status" value="1"/>
</dbReference>
<dbReference type="PANTHER" id="PTHR10151">
    <property type="entry name" value="ECTONUCLEOTIDE PYROPHOSPHATASE/PHOSPHODIESTERASE"/>
    <property type="match status" value="1"/>
</dbReference>
<proteinExistence type="predicted"/>
<dbReference type="PANTHER" id="PTHR10151:SF120">
    <property type="entry name" value="BIS(5'-ADENOSYL)-TRIPHOSPHATASE"/>
    <property type="match status" value="1"/>
</dbReference>
<dbReference type="Gene3D" id="3.40.720.10">
    <property type="entry name" value="Alkaline Phosphatase, subunit A"/>
    <property type="match status" value="1"/>
</dbReference>
<dbReference type="EMBL" id="UINC01019151">
    <property type="protein sequence ID" value="SVA80943.1"/>
    <property type="molecule type" value="Genomic_DNA"/>
</dbReference>
<dbReference type="Pfam" id="PF01663">
    <property type="entry name" value="Phosphodiest"/>
    <property type="match status" value="1"/>
</dbReference>
<name>A0A381YWI4_9ZZZZ</name>
<dbReference type="SUPFAM" id="SSF53649">
    <property type="entry name" value="Alkaline phosphatase-like"/>
    <property type="match status" value="1"/>
</dbReference>
<sequence>MAAEGAHIKEVTTVFPSHTFPAHTSMVTGRLPFEHGINHNHLFDPKRNFEPWYWWADSLKVPTVFHLAQEKGLVTAATPWPVSVNGPFDYLIPEIEPVWDEKESTLELVRQHDQPPKMIEYFAFFSDLNSSEESTQGFQRDLNLHHIFKTVFRKSLPHLTGYHILRPDDAQHTHGRRHDRVREAFLFADSLVGAVIDLITELNQWPHTTLIVTGDHGHVDHHTDIRLNALLHEKGLLTVGNGGITNWKAVAHPSGGAAFIHLKNPSDDAERQNVVSLLENKEWGQLIEGSDLPETLKGYGESDFVLLAEDGYNFSGDLDQPFVYPHSGGGHGGDPNNPQLKTTLFAMGRGIRSGAILESSHTTQTATLIARLLDLPLKTDRPVPDILK</sequence>
<evidence type="ECO:0008006" key="2">
    <source>
        <dbReference type="Google" id="ProtNLM"/>
    </source>
</evidence>
<reference evidence="1" key="1">
    <citation type="submission" date="2018-05" db="EMBL/GenBank/DDBJ databases">
        <authorList>
            <person name="Lanie J.A."/>
            <person name="Ng W.-L."/>
            <person name="Kazmierczak K.M."/>
            <person name="Andrzejewski T.M."/>
            <person name="Davidsen T.M."/>
            <person name="Wayne K.J."/>
            <person name="Tettelin H."/>
            <person name="Glass J.I."/>
            <person name="Rusch D."/>
            <person name="Podicherti R."/>
            <person name="Tsui H.-C.T."/>
            <person name="Winkler M.E."/>
        </authorList>
    </citation>
    <scope>NUCLEOTIDE SEQUENCE</scope>
</reference>